<organism evidence="1 2">
    <name type="scientific">Rotaria magnacalcarata</name>
    <dbReference type="NCBI Taxonomy" id="392030"/>
    <lineage>
        <taxon>Eukaryota</taxon>
        <taxon>Metazoa</taxon>
        <taxon>Spiralia</taxon>
        <taxon>Gnathifera</taxon>
        <taxon>Rotifera</taxon>
        <taxon>Eurotatoria</taxon>
        <taxon>Bdelloidea</taxon>
        <taxon>Philodinida</taxon>
        <taxon>Philodinidae</taxon>
        <taxon>Rotaria</taxon>
    </lineage>
</organism>
<comment type="caution">
    <text evidence="1">The sequence shown here is derived from an EMBL/GenBank/DDBJ whole genome shotgun (WGS) entry which is preliminary data.</text>
</comment>
<name>A0A8S2ZEV9_9BILA</name>
<protein>
    <submittedName>
        <fullName evidence="1">Uncharacterized protein</fullName>
    </submittedName>
</protein>
<accession>A0A8S2ZEV9</accession>
<dbReference type="AlphaFoldDB" id="A0A8S2ZEV9"/>
<dbReference type="Proteomes" id="UP000676336">
    <property type="component" value="Unassembled WGS sequence"/>
</dbReference>
<gene>
    <name evidence="1" type="ORF">SMN809_LOCUS40112</name>
</gene>
<reference evidence="1" key="1">
    <citation type="submission" date="2021-02" db="EMBL/GenBank/DDBJ databases">
        <authorList>
            <person name="Nowell W R."/>
        </authorList>
    </citation>
    <scope>NUCLEOTIDE SEQUENCE</scope>
</reference>
<evidence type="ECO:0000313" key="2">
    <source>
        <dbReference type="Proteomes" id="UP000676336"/>
    </source>
</evidence>
<sequence>LNHLEEDIREANEIFHERLPDMKIFEVDHDDIQKKKKKINQIDSPSQTDELILGNGKNHLSILSGSIRIQHLDGKSN</sequence>
<feature type="non-terminal residue" evidence="1">
    <location>
        <position position="1"/>
    </location>
</feature>
<dbReference type="EMBL" id="CAJOBI010109566">
    <property type="protein sequence ID" value="CAF4626417.1"/>
    <property type="molecule type" value="Genomic_DNA"/>
</dbReference>
<evidence type="ECO:0000313" key="1">
    <source>
        <dbReference type="EMBL" id="CAF4626417.1"/>
    </source>
</evidence>
<proteinExistence type="predicted"/>